<dbReference type="EMBL" id="CM042046">
    <property type="protein sequence ID" value="KAI3676377.1"/>
    <property type="molecule type" value="Genomic_DNA"/>
</dbReference>
<organism evidence="1 2">
    <name type="scientific">Smallanthus sonchifolius</name>
    <dbReference type="NCBI Taxonomy" id="185202"/>
    <lineage>
        <taxon>Eukaryota</taxon>
        <taxon>Viridiplantae</taxon>
        <taxon>Streptophyta</taxon>
        <taxon>Embryophyta</taxon>
        <taxon>Tracheophyta</taxon>
        <taxon>Spermatophyta</taxon>
        <taxon>Magnoliopsida</taxon>
        <taxon>eudicotyledons</taxon>
        <taxon>Gunneridae</taxon>
        <taxon>Pentapetalae</taxon>
        <taxon>asterids</taxon>
        <taxon>campanulids</taxon>
        <taxon>Asterales</taxon>
        <taxon>Asteraceae</taxon>
        <taxon>Asteroideae</taxon>
        <taxon>Heliantheae alliance</taxon>
        <taxon>Millerieae</taxon>
        <taxon>Smallanthus</taxon>
    </lineage>
</organism>
<gene>
    <name evidence="1" type="ORF">L1987_85983</name>
</gene>
<proteinExistence type="predicted"/>
<keyword evidence="2" id="KW-1185">Reference proteome</keyword>
<dbReference type="Proteomes" id="UP001056120">
    <property type="component" value="Linkage Group LG29"/>
</dbReference>
<protein>
    <submittedName>
        <fullName evidence="1">Uncharacterized protein</fullName>
    </submittedName>
</protein>
<reference evidence="1 2" key="2">
    <citation type="journal article" date="2022" name="Mol. Ecol. Resour.">
        <title>The genomes of chicory, endive, great burdock and yacon provide insights into Asteraceae paleo-polyploidization history and plant inulin production.</title>
        <authorList>
            <person name="Fan W."/>
            <person name="Wang S."/>
            <person name="Wang H."/>
            <person name="Wang A."/>
            <person name="Jiang F."/>
            <person name="Liu H."/>
            <person name="Zhao H."/>
            <person name="Xu D."/>
            <person name="Zhang Y."/>
        </authorList>
    </citation>
    <scope>NUCLEOTIDE SEQUENCE [LARGE SCALE GENOMIC DNA]</scope>
    <source>
        <strain evidence="2">cv. Yunnan</strain>
        <tissue evidence="1">Leaves</tissue>
    </source>
</reference>
<evidence type="ECO:0000313" key="2">
    <source>
        <dbReference type="Proteomes" id="UP001056120"/>
    </source>
</evidence>
<sequence length="330" mass="37185">MATTAQSHGGDGGDGGYGGPYNLDSGCVSGSVGSASQKGVLKAKASNYIRNLRKMGGSLFPLMLNFMPVATSSWVRTLQILSVLSPWRLKRLFRHIILTGPRIILIWTTGETLTSDEALNSESPPSVRGLIKTTKEMRAIETAQRRTNKTEHNNATQVSMAANHTPNADTWRTDPINVFRSTHYKEGTGWVNELVSTDYDRIQEEYTSSSAESGGDSSAVDEFACMERALGHRRGHIRGIGRVVSNPTPDVFGTPPPQPNWKDVDHRVASLQQQFQEQQQREAQREEEQRLQNQQLEEERRVHNQQMLDMQQQMDQMRRMWERRTSSDDN</sequence>
<name>A0ACB8XY26_9ASTR</name>
<evidence type="ECO:0000313" key="1">
    <source>
        <dbReference type="EMBL" id="KAI3676377.1"/>
    </source>
</evidence>
<comment type="caution">
    <text evidence="1">The sequence shown here is derived from an EMBL/GenBank/DDBJ whole genome shotgun (WGS) entry which is preliminary data.</text>
</comment>
<accession>A0ACB8XY26</accession>
<reference evidence="2" key="1">
    <citation type="journal article" date="2022" name="Mol. Ecol. Resour.">
        <title>The genomes of chicory, endive, great burdock and yacon provide insights into Asteraceae palaeo-polyploidization history and plant inulin production.</title>
        <authorList>
            <person name="Fan W."/>
            <person name="Wang S."/>
            <person name="Wang H."/>
            <person name="Wang A."/>
            <person name="Jiang F."/>
            <person name="Liu H."/>
            <person name="Zhao H."/>
            <person name="Xu D."/>
            <person name="Zhang Y."/>
        </authorList>
    </citation>
    <scope>NUCLEOTIDE SEQUENCE [LARGE SCALE GENOMIC DNA]</scope>
    <source>
        <strain evidence="2">cv. Yunnan</strain>
    </source>
</reference>